<dbReference type="InterPro" id="IPR015798">
    <property type="entry name" value="Cu_amine_oxidase_C"/>
</dbReference>
<dbReference type="InterPro" id="IPR036460">
    <property type="entry name" value="Cu_amine_oxidase_C_sf"/>
</dbReference>
<evidence type="ECO:0000256" key="1">
    <source>
        <dbReference type="PIRSR" id="PIRSR600269-51"/>
    </source>
</evidence>
<dbReference type="GO" id="GO:0009753">
    <property type="term" value="P:response to jasmonic acid"/>
    <property type="evidence" value="ECO:0007669"/>
    <property type="project" value="UniProtKB-ARBA"/>
</dbReference>
<keyword evidence="5" id="KW-1185">Reference proteome</keyword>
<gene>
    <name evidence="4" type="ORF">Gogos_020129</name>
</gene>
<accession>A0A7J9D2B1</accession>
<dbReference type="EC" id="1.4.3.-" evidence="2"/>
<dbReference type="PANTHER" id="PTHR10638">
    <property type="entry name" value="COPPER AMINE OXIDASE"/>
    <property type="match status" value="1"/>
</dbReference>
<evidence type="ECO:0000313" key="4">
    <source>
        <dbReference type="EMBL" id="MBA0754801.1"/>
    </source>
</evidence>
<dbReference type="GO" id="GO:0005507">
    <property type="term" value="F:copper ion binding"/>
    <property type="evidence" value="ECO:0007669"/>
    <property type="project" value="InterPro"/>
</dbReference>
<dbReference type="Gene3D" id="2.70.98.20">
    <property type="entry name" value="Copper amine oxidase, catalytic domain"/>
    <property type="match status" value="1"/>
</dbReference>
<dbReference type="Proteomes" id="UP000593579">
    <property type="component" value="Unassembled WGS sequence"/>
</dbReference>
<dbReference type="GO" id="GO:0008131">
    <property type="term" value="F:primary methylamine oxidase activity"/>
    <property type="evidence" value="ECO:0007669"/>
    <property type="project" value="InterPro"/>
</dbReference>
<organism evidence="4 5">
    <name type="scientific">Gossypium gossypioides</name>
    <name type="common">Mexican cotton</name>
    <name type="synonym">Selera gossypioides</name>
    <dbReference type="NCBI Taxonomy" id="34282"/>
    <lineage>
        <taxon>Eukaryota</taxon>
        <taxon>Viridiplantae</taxon>
        <taxon>Streptophyta</taxon>
        <taxon>Embryophyta</taxon>
        <taxon>Tracheophyta</taxon>
        <taxon>Spermatophyta</taxon>
        <taxon>Magnoliopsida</taxon>
        <taxon>eudicotyledons</taxon>
        <taxon>Gunneridae</taxon>
        <taxon>Pentapetalae</taxon>
        <taxon>rosids</taxon>
        <taxon>malvids</taxon>
        <taxon>Malvales</taxon>
        <taxon>Malvaceae</taxon>
        <taxon>Malvoideae</taxon>
        <taxon>Gossypium</taxon>
    </lineage>
</organism>
<dbReference type="SUPFAM" id="SSF49998">
    <property type="entry name" value="Amine oxidase catalytic domain"/>
    <property type="match status" value="1"/>
</dbReference>
<comment type="caution">
    <text evidence="4">The sequence shown here is derived from an EMBL/GenBank/DDBJ whole genome shotgun (WGS) entry which is preliminary data.</text>
</comment>
<dbReference type="PANTHER" id="PTHR10638:SF69">
    <property type="entry name" value="AMINE OXIDASE [COPPER-CONTAINING] GAMMA 1-RELATED"/>
    <property type="match status" value="1"/>
</dbReference>
<feature type="modified residue" description="2',4',5'-topaquinone" evidence="1">
    <location>
        <position position="63"/>
    </location>
</feature>
<dbReference type="GO" id="GO:0009308">
    <property type="term" value="P:amine metabolic process"/>
    <property type="evidence" value="ECO:0007669"/>
    <property type="project" value="UniProtKB-UniRule"/>
</dbReference>
<evidence type="ECO:0000313" key="5">
    <source>
        <dbReference type="Proteomes" id="UP000593579"/>
    </source>
</evidence>
<keyword evidence="2" id="KW-0560">Oxidoreductase</keyword>
<name>A0A7J9D2B1_GOSGO</name>
<proteinExistence type="inferred from homology"/>
<dbReference type="InterPro" id="IPR000269">
    <property type="entry name" value="Cu_amine_oxidase"/>
</dbReference>
<evidence type="ECO:0000256" key="2">
    <source>
        <dbReference type="RuleBase" id="RU000672"/>
    </source>
</evidence>
<keyword evidence="2" id="KW-0479">Metal-binding</keyword>
<keyword evidence="2" id="KW-0186">Copper</keyword>
<feature type="domain" description="Copper amine oxidase catalytic" evidence="3">
    <location>
        <begin position="1"/>
        <end position="149"/>
    </location>
</feature>
<comment type="similarity">
    <text evidence="2">Belongs to the copper/topaquinone oxidase family.</text>
</comment>
<evidence type="ECO:0000259" key="3">
    <source>
        <dbReference type="Pfam" id="PF01179"/>
    </source>
</evidence>
<sequence>MNGVFSTSDGHPFVQPNMICLFECYASDIGWRHSENLLNDFLIRETRPKVTLIAHMAASMGNYNYIFDWEFQTDGLISVKVGLSRMLMVKGSSHWSLYQVPNQDAMSGPLISDNVIGVVHDPFITFHLDMDIDGANNSFVNINLVKEQSLPGESPRKSY</sequence>
<protein>
    <recommendedName>
        <fullName evidence="2">Amine oxidase</fullName>
        <ecNumber evidence="2">1.4.3.-</ecNumber>
    </recommendedName>
</protein>
<dbReference type="OrthoDB" id="1923381at2759"/>
<reference evidence="4 5" key="1">
    <citation type="journal article" date="2019" name="Genome Biol. Evol.">
        <title>Insights into the evolution of the New World diploid cottons (Gossypium, subgenus Houzingenia) based on genome sequencing.</title>
        <authorList>
            <person name="Grover C.E."/>
            <person name="Arick M.A. 2nd"/>
            <person name="Thrash A."/>
            <person name="Conover J.L."/>
            <person name="Sanders W.S."/>
            <person name="Peterson D.G."/>
            <person name="Frelichowski J.E."/>
            <person name="Scheffler J.A."/>
            <person name="Scheffler B.E."/>
            <person name="Wendel J.F."/>
        </authorList>
    </citation>
    <scope>NUCLEOTIDE SEQUENCE [LARGE SCALE GENOMIC DNA]</scope>
    <source>
        <strain evidence="4">5</strain>
        <tissue evidence="4">Leaf</tissue>
    </source>
</reference>
<dbReference type="AlphaFoldDB" id="A0A7J9D2B1"/>
<comment type="PTM">
    <text evidence="1 2">Topaquinone (TPQ) is generated by copper-dependent autoxidation of a specific tyrosyl residue.</text>
</comment>
<keyword evidence="1 2" id="KW-0801">TPQ</keyword>
<dbReference type="GO" id="GO:0048038">
    <property type="term" value="F:quinone binding"/>
    <property type="evidence" value="ECO:0007669"/>
    <property type="project" value="InterPro"/>
</dbReference>
<dbReference type="Pfam" id="PF01179">
    <property type="entry name" value="Cu_amine_oxid"/>
    <property type="match status" value="1"/>
</dbReference>
<comment type="cofactor">
    <cofactor evidence="2">
        <name>Cu cation</name>
        <dbReference type="ChEBI" id="CHEBI:23378"/>
    </cofactor>
    <text evidence="2">Contains 1 topaquinone per subunit.</text>
</comment>
<dbReference type="EMBL" id="JABEZY010264151">
    <property type="protein sequence ID" value="MBA0754801.1"/>
    <property type="molecule type" value="Genomic_DNA"/>
</dbReference>